<evidence type="ECO:0008006" key="5">
    <source>
        <dbReference type="Google" id="ProtNLM"/>
    </source>
</evidence>
<keyword evidence="1" id="KW-0812">Transmembrane</keyword>
<keyword evidence="4" id="KW-1185">Reference proteome</keyword>
<keyword evidence="1" id="KW-1133">Transmembrane helix</keyword>
<evidence type="ECO:0000313" key="4">
    <source>
        <dbReference type="Proteomes" id="UP000039865"/>
    </source>
</evidence>
<keyword evidence="2" id="KW-0732">Signal</keyword>
<dbReference type="CDD" id="cd02961">
    <property type="entry name" value="PDI_a_family"/>
    <property type="match status" value="1"/>
</dbReference>
<feature type="signal peptide" evidence="2">
    <location>
        <begin position="1"/>
        <end position="19"/>
    </location>
</feature>
<keyword evidence="1" id="KW-0472">Membrane</keyword>
<proteinExistence type="predicted"/>
<dbReference type="InParanoid" id="A0A078AP89"/>
<organism evidence="3 4">
    <name type="scientific">Stylonychia lemnae</name>
    <name type="common">Ciliate</name>
    <dbReference type="NCBI Taxonomy" id="5949"/>
    <lineage>
        <taxon>Eukaryota</taxon>
        <taxon>Sar</taxon>
        <taxon>Alveolata</taxon>
        <taxon>Ciliophora</taxon>
        <taxon>Intramacronucleata</taxon>
        <taxon>Spirotrichea</taxon>
        <taxon>Stichotrichia</taxon>
        <taxon>Sporadotrichida</taxon>
        <taxon>Oxytrichidae</taxon>
        <taxon>Stylonychinae</taxon>
        <taxon>Stylonychia</taxon>
    </lineage>
</organism>
<protein>
    <recommendedName>
        <fullName evidence="5">Thioredoxin domain-containing protein</fullName>
    </recommendedName>
</protein>
<dbReference type="SUPFAM" id="SSF52833">
    <property type="entry name" value="Thioredoxin-like"/>
    <property type="match status" value="1"/>
</dbReference>
<dbReference type="EMBL" id="CCKQ01012560">
    <property type="protein sequence ID" value="CDW84190.1"/>
    <property type="molecule type" value="Genomic_DNA"/>
</dbReference>
<evidence type="ECO:0000313" key="3">
    <source>
        <dbReference type="EMBL" id="CDW84190.1"/>
    </source>
</evidence>
<sequence length="251" mass="29276">MKLKYILLIIQLLVLIGLSKYIEISDNDYQEVLTNHIRQLGKPKSKSLLLFFTKRECQSCFEHLKDMRELGQISGKSGDVSIIDCDFERLICTLFQIDQFPLTYFLAADSKVYKYTGELGLKDLYEFINKAQQGEVSDTITLIDESTASFLSEISGFFGSAKSILLNLSQYFENQSDQLVNYMGYYYWSRVSKLIVYSIVIIGPLMIALFFLLYTLDLVCFCFCKRRYEHEEHHHDEDCHHNHSDLKKKQD</sequence>
<dbReference type="Gene3D" id="3.40.30.10">
    <property type="entry name" value="Glutaredoxin"/>
    <property type="match status" value="1"/>
</dbReference>
<evidence type="ECO:0000256" key="2">
    <source>
        <dbReference type="SAM" id="SignalP"/>
    </source>
</evidence>
<gene>
    <name evidence="3" type="primary">Contig11431.g12233</name>
    <name evidence="3" type="ORF">STYLEM_13247</name>
</gene>
<dbReference type="OrthoDB" id="71336at2759"/>
<accession>A0A078AP89</accession>
<name>A0A078AP89_STYLE</name>
<dbReference type="AlphaFoldDB" id="A0A078AP89"/>
<evidence type="ECO:0000256" key="1">
    <source>
        <dbReference type="SAM" id="Phobius"/>
    </source>
</evidence>
<feature type="transmembrane region" description="Helical" evidence="1">
    <location>
        <begin position="194"/>
        <end position="224"/>
    </location>
</feature>
<reference evidence="3 4" key="1">
    <citation type="submission" date="2014-06" db="EMBL/GenBank/DDBJ databases">
        <authorList>
            <person name="Swart Estienne"/>
        </authorList>
    </citation>
    <scope>NUCLEOTIDE SEQUENCE [LARGE SCALE GENOMIC DNA]</scope>
    <source>
        <strain evidence="3 4">130c</strain>
    </source>
</reference>
<dbReference type="Proteomes" id="UP000039865">
    <property type="component" value="Unassembled WGS sequence"/>
</dbReference>
<dbReference type="InterPro" id="IPR036249">
    <property type="entry name" value="Thioredoxin-like_sf"/>
</dbReference>
<feature type="chain" id="PRO_5001729589" description="Thioredoxin domain-containing protein" evidence="2">
    <location>
        <begin position="20"/>
        <end position="251"/>
    </location>
</feature>